<dbReference type="Pfam" id="PF00378">
    <property type="entry name" value="ECH_1"/>
    <property type="match status" value="1"/>
</dbReference>
<dbReference type="InterPro" id="IPR029045">
    <property type="entry name" value="ClpP/crotonase-like_dom_sf"/>
</dbReference>
<evidence type="ECO:0008006" key="3">
    <source>
        <dbReference type="Google" id="ProtNLM"/>
    </source>
</evidence>
<protein>
    <recommendedName>
        <fullName evidence="3">Enoyl-CoA hydratase</fullName>
    </recommendedName>
</protein>
<dbReference type="PROSITE" id="PS00166">
    <property type="entry name" value="ENOYL_COA_HYDRATASE"/>
    <property type="match status" value="1"/>
</dbReference>
<accession>A0A381PSQ7</accession>
<evidence type="ECO:0000313" key="2">
    <source>
        <dbReference type="EMBL" id="SUZ70076.1"/>
    </source>
</evidence>
<dbReference type="GO" id="GO:0006635">
    <property type="term" value="P:fatty acid beta-oxidation"/>
    <property type="evidence" value="ECO:0007669"/>
    <property type="project" value="TreeGrafter"/>
</dbReference>
<reference evidence="2" key="1">
    <citation type="submission" date="2018-05" db="EMBL/GenBank/DDBJ databases">
        <authorList>
            <person name="Lanie J.A."/>
            <person name="Ng W.-L."/>
            <person name="Kazmierczak K.M."/>
            <person name="Andrzejewski T.M."/>
            <person name="Davidsen T.M."/>
            <person name="Wayne K.J."/>
            <person name="Tettelin H."/>
            <person name="Glass J.I."/>
            <person name="Rusch D."/>
            <person name="Podicherti R."/>
            <person name="Tsui H.-C.T."/>
            <person name="Winkler M.E."/>
        </authorList>
    </citation>
    <scope>NUCLEOTIDE SEQUENCE</scope>
</reference>
<name>A0A381PSQ7_9ZZZZ</name>
<gene>
    <name evidence="2" type="ORF">METZ01_LOCUS22930</name>
</gene>
<dbReference type="CDD" id="cd06558">
    <property type="entry name" value="crotonase-like"/>
    <property type="match status" value="1"/>
</dbReference>
<dbReference type="GO" id="GO:0003824">
    <property type="term" value="F:catalytic activity"/>
    <property type="evidence" value="ECO:0007669"/>
    <property type="project" value="InterPro"/>
</dbReference>
<dbReference type="SUPFAM" id="SSF52096">
    <property type="entry name" value="ClpP/crotonase"/>
    <property type="match status" value="1"/>
</dbReference>
<dbReference type="AlphaFoldDB" id="A0A381PSQ7"/>
<dbReference type="Gene3D" id="3.90.226.10">
    <property type="entry name" value="2-enoyl-CoA Hydratase, Chain A, domain 1"/>
    <property type="match status" value="1"/>
</dbReference>
<dbReference type="EMBL" id="UINC01001080">
    <property type="protein sequence ID" value="SUZ70076.1"/>
    <property type="molecule type" value="Genomic_DNA"/>
</dbReference>
<sequence length="256" mass="27217">MADDNRTQVGVAVTKLEGRGALNLLGRGVFLALKVELERLDQDRSVRALILTGSGDRAFSAGVDLHQMKDLDPADAESFIIALHGPARKLLTMAIPAIAAIRGPCLGGALELILACDIRIAAEDAVLGLPEVQVGIPSVIEASLLPPTIGLGRARRLLLTGETVDAYEALAMGLVDRVVPADQLMEVAHETASTFVGMSREVLASQKDIVAKWLELGEEESAAFTIKEFARIFTTPAPHEGMSAFLEKRAPDFGDG</sequence>
<dbReference type="InterPro" id="IPR001753">
    <property type="entry name" value="Enoyl-CoA_hydra/iso"/>
</dbReference>
<evidence type="ECO:0000256" key="1">
    <source>
        <dbReference type="ARBA" id="ARBA00005254"/>
    </source>
</evidence>
<dbReference type="PANTHER" id="PTHR11941:SF54">
    <property type="entry name" value="ENOYL-COA HYDRATASE, MITOCHONDRIAL"/>
    <property type="match status" value="1"/>
</dbReference>
<proteinExistence type="inferred from homology"/>
<organism evidence="2">
    <name type="scientific">marine metagenome</name>
    <dbReference type="NCBI Taxonomy" id="408172"/>
    <lineage>
        <taxon>unclassified sequences</taxon>
        <taxon>metagenomes</taxon>
        <taxon>ecological metagenomes</taxon>
    </lineage>
</organism>
<comment type="similarity">
    <text evidence="1">Belongs to the enoyl-CoA hydratase/isomerase family.</text>
</comment>
<dbReference type="PANTHER" id="PTHR11941">
    <property type="entry name" value="ENOYL-COA HYDRATASE-RELATED"/>
    <property type="match status" value="1"/>
</dbReference>
<dbReference type="InterPro" id="IPR018376">
    <property type="entry name" value="Enoyl-CoA_hyd/isom_CS"/>
</dbReference>